<comment type="caution">
    <text evidence="1">The sequence shown here is derived from an EMBL/GenBank/DDBJ whole genome shotgun (WGS) entry which is preliminary data.</text>
</comment>
<sequence>MQKIDFENRTGGQEREEVAWRIARVNKREEKVCENYEGEKASDAARGLAEKYTERKRDRSSLVESKIW</sequence>
<reference evidence="1" key="1">
    <citation type="submission" date="2021-10" db="EMBL/GenBank/DDBJ databases">
        <title>Tropical sea cucumber genome reveals ecological adaptation and Cuvierian tubules defense mechanism.</title>
        <authorList>
            <person name="Chen T."/>
        </authorList>
    </citation>
    <scope>NUCLEOTIDE SEQUENCE</scope>
    <source>
        <strain evidence="1">Nanhai2018</strain>
        <tissue evidence="1">Muscle</tissue>
    </source>
</reference>
<dbReference type="Proteomes" id="UP001152320">
    <property type="component" value="Chromosome 1"/>
</dbReference>
<name>A0A9Q1CQW4_HOLLE</name>
<accession>A0A9Q1CQW4</accession>
<evidence type="ECO:0000313" key="2">
    <source>
        <dbReference type="Proteomes" id="UP001152320"/>
    </source>
</evidence>
<organism evidence="1 2">
    <name type="scientific">Holothuria leucospilota</name>
    <name type="common">Black long sea cucumber</name>
    <name type="synonym">Mertensiothuria leucospilota</name>
    <dbReference type="NCBI Taxonomy" id="206669"/>
    <lineage>
        <taxon>Eukaryota</taxon>
        <taxon>Metazoa</taxon>
        <taxon>Echinodermata</taxon>
        <taxon>Eleutherozoa</taxon>
        <taxon>Echinozoa</taxon>
        <taxon>Holothuroidea</taxon>
        <taxon>Aspidochirotacea</taxon>
        <taxon>Aspidochirotida</taxon>
        <taxon>Holothuriidae</taxon>
        <taxon>Holothuria</taxon>
    </lineage>
</organism>
<protein>
    <submittedName>
        <fullName evidence="1">Uncharacterized protein</fullName>
    </submittedName>
</protein>
<proteinExistence type="predicted"/>
<evidence type="ECO:0000313" key="1">
    <source>
        <dbReference type="EMBL" id="KAJ8049238.1"/>
    </source>
</evidence>
<keyword evidence="2" id="KW-1185">Reference proteome</keyword>
<dbReference type="EMBL" id="JAIZAY010000001">
    <property type="protein sequence ID" value="KAJ8049238.1"/>
    <property type="molecule type" value="Genomic_DNA"/>
</dbReference>
<dbReference type="AlphaFoldDB" id="A0A9Q1CQW4"/>
<gene>
    <name evidence="1" type="ORF">HOLleu_01893</name>
</gene>